<evidence type="ECO:0000313" key="3">
    <source>
        <dbReference type="Proteomes" id="UP000288805"/>
    </source>
</evidence>
<dbReference type="AlphaFoldDB" id="A0A438F6V0"/>
<comment type="caution">
    <text evidence="2">The sequence shown here is derived from an EMBL/GenBank/DDBJ whole genome shotgun (WGS) entry which is preliminary data.</text>
</comment>
<protein>
    <submittedName>
        <fullName evidence="2">Zinc finger CCCH domain-containing protein 6</fullName>
    </submittedName>
</protein>
<accession>A0A438F6V0</accession>
<feature type="compositionally biased region" description="Polar residues" evidence="1">
    <location>
        <begin position="26"/>
        <end position="38"/>
    </location>
</feature>
<feature type="compositionally biased region" description="Low complexity" evidence="1">
    <location>
        <begin position="63"/>
        <end position="79"/>
    </location>
</feature>
<feature type="compositionally biased region" description="Polar residues" evidence="1">
    <location>
        <begin position="1"/>
        <end position="12"/>
    </location>
</feature>
<dbReference type="OrthoDB" id="411372at2759"/>
<gene>
    <name evidence="2" type="primary">Os01g0258700_0</name>
    <name evidence="2" type="ORF">CK203_085224</name>
</gene>
<sequence>MGTLSYSPSASSLADMPVAPYPVGSSMGTLAPSSSSSDLRPELISGSSKESLSTRITQQPVQSSGPSTGSSSSEAHTSS</sequence>
<feature type="region of interest" description="Disordered" evidence="1">
    <location>
        <begin position="1"/>
        <end position="79"/>
    </location>
</feature>
<feature type="compositionally biased region" description="Polar residues" evidence="1">
    <location>
        <begin position="45"/>
        <end position="62"/>
    </location>
</feature>
<evidence type="ECO:0000256" key="1">
    <source>
        <dbReference type="SAM" id="MobiDB-lite"/>
    </source>
</evidence>
<organism evidence="2 3">
    <name type="scientific">Vitis vinifera</name>
    <name type="common">Grape</name>
    <dbReference type="NCBI Taxonomy" id="29760"/>
    <lineage>
        <taxon>Eukaryota</taxon>
        <taxon>Viridiplantae</taxon>
        <taxon>Streptophyta</taxon>
        <taxon>Embryophyta</taxon>
        <taxon>Tracheophyta</taxon>
        <taxon>Spermatophyta</taxon>
        <taxon>Magnoliopsida</taxon>
        <taxon>eudicotyledons</taxon>
        <taxon>Gunneridae</taxon>
        <taxon>Pentapetalae</taxon>
        <taxon>rosids</taxon>
        <taxon>Vitales</taxon>
        <taxon>Vitaceae</taxon>
        <taxon>Viteae</taxon>
        <taxon>Vitis</taxon>
    </lineage>
</organism>
<dbReference type="EMBL" id="QGNW01001108">
    <property type="protein sequence ID" value="RVW55725.1"/>
    <property type="molecule type" value="Genomic_DNA"/>
</dbReference>
<evidence type="ECO:0000313" key="2">
    <source>
        <dbReference type="EMBL" id="RVW55725.1"/>
    </source>
</evidence>
<proteinExistence type="predicted"/>
<dbReference type="Proteomes" id="UP000288805">
    <property type="component" value="Unassembled WGS sequence"/>
</dbReference>
<reference evidence="2 3" key="1">
    <citation type="journal article" date="2018" name="PLoS Genet.">
        <title>Population sequencing reveals clonal diversity and ancestral inbreeding in the grapevine cultivar Chardonnay.</title>
        <authorList>
            <person name="Roach M.J."/>
            <person name="Johnson D.L."/>
            <person name="Bohlmann J."/>
            <person name="van Vuuren H.J."/>
            <person name="Jones S.J."/>
            <person name="Pretorius I.S."/>
            <person name="Schmidt S.A."/>
            <person name="Borneman A.R."/>
        </authorList>
    </citation>
    <scope>NUCLEOTIDE SEQUENCE [LARGE SCALE GENOMIC DNA]</scope>
    <source>
        <strain evidence="3">cv. Chardonnay</strain>
        <tissue evidence="2">Leaf</tissue>
    </source>
</reference>
<name>A0A438F6V0_VITVI</name>